<reference evidence="2 3" key="1">
    <citation type="submission" date="2024-04" db="EMBL/GenBank/DDBJ databases">
        <title>Defined microbial consortia suppress multidrug-resistant proinflammatory Enterobacteriaceae via ecological control.</title>
        <authorList>
            <person name="Furuichi M."/>
            <person name="Kawaguchi T."/>
            <person name="Pust M."/>
            <person name="Yasuma K."/>
            <person name="Plichta D."/>
            <person name="Hasegawa N."/>
            <person name="Ohya T."/>
            <person name="Bhattarai S."/>
            <person name="Sasajima S."/>
            <person name="Aoto Y."/>
            <person name="Tuganbaev T."/>
            <person name="Yaginuma M."/>
            <person name="Ueda M."/>
            <person name="Okahashi N."/>
            <person name="Amafuji K."/>
            <person name="Kiridooshi Y."/>
            <person name="Sugita K."/>
            <person name="Strazar M."/>
            <person name="Skelly A."/>
            <person name="Suda W."/>
            <person name="Hattori M."/>
            <person name="Nakamoto N."/>
            <person name="Caballero S."/>
            <person name="Norman J."/>
            <person name="Olle B."/>
            <person name="Tanoue T."/>
            <person name="Arita M."/>
            <person name="Bucci V."/>
            <person name="Atarashi K."/>
            <person name="Xavier R."/>
            <person name="Honda K."/>
        </authorList>
    </citation>
    <scope>NUCLEOTIDE SEQUENCE [LARGE SCALE GENOMIC DNA]</scope>
    <source>
        <strain evidence="3">k04-0078-D8-1</strain>
    </source>
</reference>
<evidence type="ECO:0000313" key="3">
    <source>
        <dbReference type="Proteomes" id="UP001600943"/>
    </source>
</evidence>
<dbReference type="InterPro" id="IPR038071">
    <property type="entry name" value="UROD/MetE-like_sf"/>
</dbReference>
<dbReference type="PANTHER" id="PTHR47099">
    <property type="entry name" value="METHYLCOBAMIDE:COM METHYLTRANSFERASE MTBA"/>
    <property type="match status" value="1"/>
</dbReference>
<evidence type="ECO:0000259" key="1">
    <source>
        <dbReference type="Pfam" id="PF01208"/>
    </source>
</evidence>
<proteinExistence type="predicted"/>
<dbReference type="Gene3D" id="3.20.20.210">
    <property type="match status" value="1"/>
</dbReference>
<name>A0ABQ0B624_9FIRM</name>
<dbReference type="Proteomes" id="UP001600943">
    <property type="component" value="Unassembled WGS sequence"/>
</dbReference>
<sequence length="329" mass="38185">MQTSKECVLNAIEGKGPDRIPLCMDFDSDALNRAITENIVKDYNADILIIPSYDPEFVPVAEGYTQWGYKMETFGETMGEVKNPPLKNWENFENWKSHLPDFTAPGRYAEAKRCRQLYPDKFLVGGLGMMMEEIINLRGYANCMVDYYDEEENLNRLIDCLYEVGKQMVDGYAEAGMDAVMAWEDWGLQRGPMMSYQMWETYYYDRMKSFVDYIHKKGMKYFLHSCGHITYLLDVFTEFGVDVIQMDQQMNMGLELLGKWTGKICFLCPVDIQHSVQMTKEEMGSYIKDMIHALSTEKGGFMYKAYPQPAAIHMPEEQLRQEIELMKNG</sequence>
<dbReference type="Pfam" id="PF01208">
    <property type="entry name" value="URO-D"/>
    <property type="match status" value="1"/>
</dbReference>
<keyword evidence="3" id="KW-1185">Reference proteome</keyword>
<feature type="domain" description="Uroporphyrinogen decarboxylase (URO-D)" evidence="1">
    <location>
        <begin position="36"/>
        <end position="255"/>
    </location>
</feature>
<dbReference type="SUPFAM" id="SSF51726">
    <property type="entry name" value="UROD/MetE-like"/>
    <property type="match status" value="1"/>
</dbReference>
<dbReference type="RefSeq" id="WP_390403824.1">
    <property type="nucleotide sequence ID" value="NZ_BAABYW010000001.1"/>
</dbReference>
<comment type="caution">
    <text evidence="2">The sequence shown here is derived from an EMBL/GenBank/DDBJ whole genome shotgun (WGS) entry which is preliminary data.</text>
</comment>
<accession>A0ABQ0B624</accession>
<dbReference type="PANTHER" id="PTHR47099:SF1">
    <property type="entry name" value="METHYLCOBAMIDE:COM METHYLTRANSFERASE MTBA"/>
    <property type="match status" value="1"/>
</dbReference>
<dbReference type="InterPro" id="IPR000257">
    <property type="entry name" value="Uroporphyrinogen_deCOase"/>
</dbReference>
<protein>
    <recommendedName>
        <fullName evidence="1">Uroporphyrinogen decarboxylase (URO-D) domain-containing protein</fullName>
    </recommendedName>
</protein>
<gene>
    <name evidence="2" type="ORF">K040078D81_09950</name>
</gene>
<organism evidence="2 3">
    <name type="scientific">Blautia hominis</name>
    <dbReference type="NCBI Taxonomy" id="2025493"/>
    <lineage>
        <taxon>Bacteria</taxon>
        <taxon>Bacillati</taxon>
        <taxon>Bacillota</taxon>
        <taxon>Clostridia</taxon>
        <taxon>Lachnospirales</taxon>
        <taxon>Lachnospiraceae</taxon>
        <taxon>Blautia</taxon>
    </lineage>
</organism>
<dbReference type="EMBL" id="BAABYW010000001">
    <property type="protein sequence ID" value="GAA6406878.1"/>
    <property type="molecule type" value="Genomic_DNA"/>
</dbReference>
<evidence type="ECO:0000313" key="2">
    <source>
        <dbReference type="EMBL" id="GAA6406878.1"/>
    </source>
</evidence>
<dbReference type="InterPro" id="IPR052024">
    <property type="entry name" value="Methanogen_methyltrans"/>
</dbReference>